<reference evidence="6 7" key="1">
    <citation type="submission" date="2024-01" db="EMBL/GenBank/DDBJ databases">
        <title>New evidence supports the origin of RcGTA from prophage.</title>
        <authorList>
            <person name="Xu Y."/>
            <person name="Liu B."/>
            <person name="Chen F."/>
        </authorList>
    </citation>
    <scope>NUCLEOTIDE SEQUENCE [LARGE SCALE GENOMIC DNA]</scope>
    <source>
        <strain evidence="6 7">CBW1107-2</strain>
    </source>
</reference>
<keyword evidence="4" id="KW-0233">DNA recombination</keyword>
<evidence type="ECO:0000256" key="4">
    <source>
        <dbReference type="ARBA" id="ARBA00023172"/>
    </source>
</evidence>
<accession>A0ABV3WRJ4</accession>
<dbReference type="InterPro" id="IPR011010">
    <property type="entry name" value="DNA_brk_join_enz"/>
</dbReference>
<dbReference type="InterPro" id="IPR025166">
    <property type="entry name" value="Integrase_DNA_bind_dom"/>
</dbReference>
<dbReference type="RefSeq" id="WP_368802037.1">
    <property type="nucleotide sequence ID" value="NZ_JAZHFV010000002.1"/>
</dbReference>
<dbReference type="InterPro" id="IPR050808">
    <property type="entry name" value="Phage_Integrase"/>
</dbReference>
<comment type="caution">
    <text evidence="6">The sequence shown here is derived from an EMBL/GenBank/DDBJ whole genome shotgun (WGS) entry which is preliminary data.</text>
</comment>
<keyword evidence="2" id="KW-0229">DNA integration</keyword>
<dbReference type="Gene3D" id="1.10.443.10">
    <property type="entry name" value="Intergrase catalytic core"/>
    <property type="match status" value="1"/>
</dbReference>
<dbReference type="EMBL" id="JAZHFV010000002">
    <property type="protein sequence ID" value="MEX4006749.1"/>
    <property type="molecule type" value="Genomic_DNA"/>
</dbReference>
<evidence type="ECO:0000256" key="3">
    <source>
        <dbReference type="ARBA" id="ARBA00023125"/>
    </source>
</evidence>
<dbReference type="PANTHER" id="PTHR30629">
    <property type="entry name" value="PROPHAGE INTEGRASE"/>
    <property type="match status" value="1"/>
</dbReference>
<dbReference type="InterPro" id="IPR013762">
    <property type="entry name" value="Integrase-like_cat_sf"/>
</dbReference>
<evidence type="ECO:0000256" key="2">
    <source>
        <dbReference type="ARBA" id="ARBA00022908"/>
    </source>
</evidence>
<dbReference type="InterPro" id="IPR038488">
    <property type="entry name" value="Integrase_DNA-bd_sf"/>
</dbReference>
<gene>
    <name evidence="6" type="ORF">V1479_05490</name>
</gene>
<feature type="domain" description="Tyr recombinase" evidence="5">
    <location>
        <begin position="204"/>
        <end position="403"/>
    </location>
</feature>
<dbReference type="CDD" id="cd00796">
    <property type="entry name" value="INT_Rci_Hp1_C"/>
    <property type="match status" value="1"/>
</dbReference>
<dbReference type="InterPro" id="IPR002104">
    <property type="entry name" value="Integrase_catalytic"/>
</dbReference>
<dbReference type="PROSITE" id="PS51898">
    <property type="entry name" value="TYR_RECOMBINASE"/>
    <property type="match status" value="1"/>
</dbReference>
<dbReference type="Pfam" id="PF00589">
    <property type="entry name" value="Phage_integrase"/>
    <property type="match status" value="1"/>
</dbReference>
<evidence type="ECO:0000313" key="7">
    <source>
        <dbReference type="Proteomes" id="UP001559025"/>
    </source>
</evidence>
<dbReference type="Gene3D" id="3.30.160.390">
    <property type="entry name" value="Integrase, DNA-binding domain"/>
    <property type="match status" value="1"/>
</dbReference>
<organism evidence="6 7">
    <name type="scientific">Neoaquamicrobium sediminum</name>
    <dbReference type="NCBI Taxonomy" id="1849104"/>
    <lineage>
        <taxon>Bacteria</taxon>
        <taxon>Pseudomonadati</taxon>
        <taxon>Pseudomonadota</taxon>
        <taxon>Alphaproteobacteria</taxon>
        <taxon>Hyphomicrobiales</taxon>
        <taxon>Phyllobacteriaceae</taxon>
        <taxon>Neoaquamicrobium</taxon>
    </lineage>
</organism>
<comment type="similarity">
    <text evidence="1">Belongs to the 'phage' integrase family.</text>
</comment>
<name>A0ABV3WRJ4_9HYPH</name>
<dbReference type="Proteomes" id="UP001559025">
    <property type="component" value="Unassembled WGS sequence"/>
</dbReference>
<proteinExistence type="inferred from homology"/>
<keyword evidence="3" id="KW-0238">DNA-binding</keyword>
<evidence type="ECO:0000259" key="5">
    <source>
        <dbReference type="PROSITE" id="PS51898"/>
    </source>
</evidence>
<evidence type="ECO:0000313" key="6">
    <source>
        <dbReference type="EMBL" id="MEX4006749.1"/>
    </source>
</evidence>
<evidence type="ECO:0000256" key="1">
    <source>
        <dbReference type="ARBA" id="ARBA00008857"/>
    </source>
</evidence>
<sequence length="433" mass="47690">MEKIKLTKTVVAKAVAKPSRYSLFDTQVPGFGLRVFPTGAMSWIFEYRPGEGGRRVAKKRITIGKVDDFTPEVARKIADGYRAMVRTGHDPQGEKARQRKALTVSELATAFLSDHVDAKRKASTKAHYEDVLNRLVVPKLGQLKAKDVTRADIARLHLASRKTPFQANRILAIVGSMYGFGAKHGLVPDDLNPARGVERYKEEGRERYLSGEELERLGAAIREAETTGIPWKINPAKKTKHVPKERQATVIGEHAAAALRLLIFTGARVGEILTLKWEHVDFERGLLRLPDSKTGQKTIILNAPAMGVLTHLTRAGVYVIAGDSVGKPDEKPRSDLKRPWSMVRRHAKLDRVRLHDLRHNFAAFGAGGGLGLPIIGKLLGHSQPQTTARYAHLDNDPLRRATDSIGATLANAMGEKRESGQVISLDGHAAPNR</sequence>
<protein>
    <submittedName>
        <fullName evidence="6">Site-specific integrase</fullName>
    </submittedName>
</protein>
<dbReference type="SUPFAM" id="SSF56349">
    <property type="entry name" value="DNA breaking-rejoining enzymes"/>
    <property type="match status" value="1"/>
</dbReference>
<keyword evidence="7" id="KW-1185">Reference proteome</keyword>
<dbReference type="InterPro" id="IPR010998">
    <property type="entry name" value="Integrase_recombinase_N"/>
</dbReference>
<dbReference type="Gene3D" id="1.10.150.130">
    <property type="match status" value="1"/>
</dbReference>
<dbReference type="PANTHER" id="PTHR30629:SF2">
    <property type="entry name" value="PROPHAGE INTEGRASE INTS-RELATED"/>
    <property type="match status" value="1"/>
</dbReference>
<dbReference type="Pfam" id="PF13356">
    <property type="entry name" value="Arm-DNA-bind_3"/>
    <property type="match status" value="1"/>
</dbReference>